<feature type="compositionally biased region" description="Acidic residues" evidence="7">
    <location>
        <begin position="1171"/>
        <end position="1184"/>
    </location>
</feature>
<gene>
    <name evidence="11" type="ORF">BZG36_04162</name>
</gene>
<keyword evidence="4 8" id="KW-1133">Transmembrane helix</keyword>
<keyword evidence="3 8" id="KW-0812">Transmembrane</keyword>
<reference evidence="11 12" key="1">
    <citation type="journal article" date="2017" name="Mycologia">
        <title>Bifiguratus adelaidae, gen. et sp. nov., a new member of Mucoromycotina in endophytic and soil-dwelling habitats.</title>
        <authorList>
            <person name="Torres-Cruz T.J."/>
            <person name="Billingsley Tobias T.L."/>
            <person name="Almatruk M."/>
            <person name="Hesse C."/>
            <person name="Kuske C.R."/>
            <person name="Desiro A."/>
            <person name="Benucci G.M."/>
            <person name="Bonito G."/>
            <person name="Stajich J.E."/>
            <person name="Dunlap C."/>
            <person name="Arnold A.E."/>
            <person name="Porras-Alfaro A."/>
        </authorList>
    </citation>
    <scope>NUCLEOTIDE SEQUENCE [LARGE SCALE GENOMIC DNA]</scope>
    <source>
        <strain evidence="11 12">AZ0501</strain>
    </source>
</reference>
<evidence type="ECO:0000256" key="8">
    <source>
        <dbReference type="SAM" id="Phobius"/>
    </source>
</evidence>
<evidence type="ECO:0000256" key="2">
    <source>
        <dbReference type="ARBA" id="ARBA00022475"/>
    </source>
</evidence>
<proteinExistence type="predicted"/>
<feature type="transmembrane region" description="Helical" evidence="8">
    <location>
        <begin position="1024"/>
        <end position="1047"/>
    </location>
</feature>
<evidence type="ECO:0000256" key="7">
    <source>
        <dbReference type="SAM" id="MobiDB-lite"/>
    </source>
</evidence>
<feature type="domain" description="Anoctamin transmembrane" evidence="9">
    <location>
        <begin position="657"/>
        <end position="1157"/>
    </location>
</feature>
<evidence type="ECO:0000313" key="12">
    <source>
        <dbReference type="Proteomes" id="UP000242875"/>
    </source>
</evidence>
<sequence length="1205" mass="139038">MSGSTSEKDGYAYGRAEKSGPVEEGKTQHGLPNDASFHSIVDPTAIHSQGDPTTVYNGASPISAVDGEDGSEEDTFNYSAFFSQPVLPLRYQNLDPVNPDDLRKMTMSPDMPKLLQRSRRSRSKSPVLPSSPKLRQRQYVTEQSQQSYDKFQELYEARERRKFGLYHPSLSPRRRSEGDLEYWRPKDQGKTYGYRRNQASGTLEAWVANTFEENNSASGMRQRRKNPAQKSSAPCPPEFQGVTRSIGDRTLYMMSPEQGQVFDRIMEWKRRNPDATYKDCMNALAPTHFPPTKGDPTDGLIKMIYRPLSCPYDLILKYPYVHGADAFSMQGARNDEQLNSLHGPPTAKELKHAKWRLKFETELVKHGMLIEHELALDLDQVYVKIVAPFEVLCREAQSRKIRKDLIMSTTVIPSHHIGISSRLPRFLQHLVGHGDETKLESAYFRTENLNSFVGAERGKSWADKYMYFWDISKRSWLAYNVILKCEINKRRIYNFVDDTLNITAEQRRFEKEDARVKGIGIHMLLHDKVYTSMYALHDGPKKAETQEARQLLERQGARIESLPKSRESRNVHIDPSSGKRISITDSLAQLHNREETTSTFDYPQTSPTSPYPAQSEATTSSGRLTPFNTRSPSTNLRMWLYRFWAMAWSRPQPLNYIREYFGEKTALYFAWLGFYNIWLIPVAIIGFIVFIYGLVTYLRDHKNNFNDVQTTFAGLFDNPATPWFALIMSVWTTLFLEAWKRRNAYLKWEWNVYDYERVEQPRPEYYGTVLRISPITDKFEMHYPGNLRLLRIIISGIVVIISIVIVIVSVGSLITFGAWIRNGAGLTGYWPTVVTSVVNLVVILILNMIYQKVAAYLTNYENHRTQTMFDDALILKHYLFSFVNYYSTLFYILIFKEAFGRALFGDPQLRDQCSGSCMNELTIQLAIIFVGKQFVSQAQEVLIPYLTKVYNRERESANMRKLEAQYAQNRFSDGGEQQDPTSTESMDLRRGESGTFIPQWILDDQLPAYDDSIFTEYNEMAIQYGFISLFVAAFPLAPLFALINNAVEVRSDAFKRPVGYMAQDIGMWEHILTIVSIISVLTNGAIVAFQSSYMSSVFANWFSRANINSPDFDNTFLLACRLVFFLVFEHFVLLLKWIIAYWIPNTPLFVRTAMDREEYQNQRKLRRLTGEESDTDTSEDEQEDNSFGKWWSELRKKEVSMFTNV</sequence>
<feature type="domain" description="Anoctamin dimerisation" evidence="10">
    <location>
        <begin position="346"/>
        <end position="562"/>
    </location>
</feature>
<dbReference type="Pfam" id="PF16178">
    <property type="entry name" value="Anoct_dimer"/>
    <property type="match status" value="1"/>
</dbReference>
<dbReference type="Pfam" id="PF04547">
    <property type="entry name" value="Anoctamin"/>
    <property type="match status" value="1"/>
</dbReference>
<evidence type="ECO:0000256" key="1">
    <source>
        <dbReference type="ARBA" id="ARBA00004651"/>
    </source>
</evidence>
<keyword evidence="6" id="KW-0325">Glycoprotein</keyword>
<feature type="transmembrane region" description="Helical" evidence="8">
    <location>
        <begin position="1116"/>
        <end position="1143"/>
    </location>
</feature>
<feature type="compositionally biased region" description="Polar residues" evidence="7">
    <location>
        <begin position="46"/>
        <end position="57"/>
    </location>
</feature>
<accession>A0A261XW90</accession>
<comment type="caution">
    <text evidence="11">The sequence shown here is derived from an EMBL/GenBank/DDBJ whole genome shotgun (WGS) entry which is preliminary data.</text>
</comment>
<feature type="transmembrane region" description="Helical" evidence="8">
    <location>
        <begin position="668"/>
        <end position="695"/>
    </location>
</feature>
<feature type="compositionally biased region" description="Polar residues" evidence="7">
    <location>
        <begin position="597"/>
        <end position="629"/>
    </location>
</feature>
<feature type="region of interest" description="Disordered" evidence="7">
    <location>
        <begin position="556"/>
        <end position="578"/>
    </location>
</feature>
<dbReference type="GO" id="GO:0005886">
    <property type="term" value="C:plasma membrane"/>
    <property type="evidence" value="ECO:0007669"/>
    <property type="project" value="UniProtKB-SubCell"/>
</dbReference>
<feature type="compositionally biased region" description="Basic and acidic residues" evidence="7">
    <location>
        <begin position="556"/>
        <end position="572"/>
    </location>
</feature>
<evidence type="ECO:0000313" key="11">
    <source>
        <dbReference type="EMBL" id="OZJ02636.1"/>
    </source>
</evidence>
<dbReference type="PANTHER" id="PTHR12308:SF73">
    <property type="entry name" value="ANOCTAMIN"/>
    <property type="match status" value="1"/>
</dbReference>
<dbReference type="GO" id="GO:0032541">
    <property type="term" value="C:cortical endoplasmic reticulum"/>
    <property type="evidence" value="ECO:0007669"/>
    <property type="project" value="TreeGrafter"/>
</dbReference>
<keyword evidence="2" id="KW-1003">Cell membrane</keyword>
<feature type="region of interest" description="Disordered" evidence="7">
    <location>
        <begin position="1165"/>
        <end position="1185"/>
    </location>
</feature>
<feature type="region of interest" description="Disordered" evidence="7">
    <location>
        <begin position="970"/>
        <end position="989"/>
    </location>
</feature>
<organism evidence="11 12">
    <name type="scientific">Bifiguratus adelaidae</name>
    <dbReference type="NCBI Taxonomy" id="1938954"/>
    <lineage>
        <taxon>Eukaryota</taxon>
        <taxon>Fungi</taxon>
        <taxon>Fungi incertae sedis</taxon>
        <taxon>Mucoromycota</taxon>
        <taxon>Mucoromycotina</taxon>
        <taxon>Endogonomycetes</taxon>
        <taxon>Endogonales</taxon>
        <taxon>Endogonales incertae sedis</taxon>
        <taxon>Bifiguratus</taxon>
    </lineage>
</organism>
<feature type="compositionally biased region" description="Low complexity" evidence="7">
    <location>
        <begin position="124"/>
        <end position="133"/>
    </location>
</feature>
<dbReference type="PANTHER" id="PTHR12308">
    <property type="entry name" value="ANOCTAMIN"/>
    <property type="match status" value="1"/>
</dbReference>
<keyword evidence="12" id="KW-1185">Reference proteome</keyword>
<feature type="transmembrane region" description="Helical" evidence="8">
    <location>
        <begin position="1068"/>
        <end position="1089"/>
    </location>
</feature>
<evidence type="ECO:0000256" key="6">
    <source>
        <dbReference type="ARBA" id="ARBA00023180"/>
    </source>
</evidence>
<evidence type="ECO:0000256" key="3">
    <source>
        <dbReference type="ARBA" id="ARBA00022692"/>
    </source>
</evidence>
<evidence type="ECO:0000259" key="10">
    <source>
        <dbReference type="Pfam" id="PF16178"/>
    </source>
</evidence>
<keyword evidence="5 8" id="KW-0472">Membrane</keyword>
<evidence type="ECO:0000256" key="5">
    <source>
        <dbReference type="ARBA" id="ARBA00023136"/>
    </source>
</evidence>
<dbReference type="InterPro" id="IPR049452">
    <property type="entry name" value="Anoctamin_TM"/>
</dbReference>
<feature type="region of interest" description="Disordered" evidence="7">
    <location>
        <begin position="214"/>
        <end position="241"/>
    </location>
</feature>
<dbReference type="Proteomes" id="UP000242875">
    <property type="component" value="Unassembled WGS sequence"/>
</dbReference>
<feature type="transmembrane region" description="Helical" evidence="8">
    <location>
        <begin position="873"/>
        <end position="894"/>
    </location>
</feature>
<protein>
    <submittedName>
        <fullName evidence="11">Uncharacterized protein</fullName>
    </submittedName>
</protein>
<feature type="transmembrane region" description="Helical" evidence="8">
    <location>
        <begin position="828"/>
        <end position="850"/>
    </location>
</feature>
<feature type="region of interest" description="Disordered" evidence="7">
    <location>
        <begin position="1"/>
        <end position="71"/>
    </location>
</feature>
<dbReference type="OrthoDB" id="296386at2759"/>
<dbReference type="GO" id="GO:0046983">
    <property type="term" value="F:protein dimerization activity"/>
    <property type="evidence" value="ECO:0007669"/>
    <property type="project" value="InterPro"/>
</dbReference>
<comment type="subcellular location">
    <subcellularLocation>
        <location evidence="1">Cell membrane</location>
        <topology evidence="1">Multi-pass membrane protein</topology>
    </subcellularLocation>
</comment>
<feature type="transmembrane region" description="Helical" evidence="8">
    <location>
        <begin position="789"/>
        <end position="816"/>
    </location>
</feature>
<dbReference type="EMBL" id="MVBO01000138">
    <property type="protein sequence ID" value="OZJ02636.1"/>
    <property type="molecule type" value="Genomic_DNA"/>
</dbReference>
<feature type="compositionally biased region" description="Basic and acidic residues" evidence="7">
    <location>
        <begin position="1"/>
        <end position="27"/>
    </location>
</feature>
<dbReference type="GO" id="GO:0005254">
    <property type="term" value="F:chloride channel activity"/>
    <property type="evidence" value="ECO:0007669"/>
    <property type="project" value="TreeGrafter"/>
</dbReference>
<dbReference type="InterPro" id="IPR032394">
    <property type="entry name" value="Anoct_dimer"/>
</dbReference>
<dbReference type="InterPro" id="IPR007632">
    <property type="entry name" value="Anoctamin"/>
</dbReference>
<evidence type="ECO:0000256" key="4">
    <source>
        <dbReference type="ARBA" id="ARBA00022989"/>
    </source>
</evidence>
<feature type="region of interest" description="Disordered" evidence="7">
    <location>
        <begin position="595"/>
        <end position="629"/>
    </location>
</feature>
<feature type="region of interest" description="Disordered" evidence="7">
    <location>
        <begin position="98"/>
        <end position="145"/>
    </location>
</feature>
<dbReference type="AlphaFoldDB" id="A0A261XW90"/>
<name>A0A261XW90_9FUNG</name>
<evidence type="ECO:0000259" key="9">
    <source>
        <dbReference type="Pfam" id="PF04547"/>
    </source>
</evidence>